<dbReference type="RefSeq" id="XP_028885645.1">
    <property type="nucleotide sequence ID" value="XM_029022830.1"/>
</dbReference>
<dbReference type="STRING" id="67003.A0A1X0P4V7"/>
<keyword evidence="2 6" id="KW-0812">Transmembrane</keyword>
<evidence type="ECO:0000256" key="6">
    <source>
        <dbReference type="SAM" id="Phobius"/>
    </source>
</evidence>
<comment type="subcellular location">
    <subcellularLocation>
        <location evidence="1">Mitochondrion membrane</location>
        <topology evidence="1">Multi-pass membrane protein</topology>
    </subcellularLocation>
</comment>
<keyword evidence="4" id="KW-0496">Mitochondrion</keyword>
<proteinExistence type="predicted"/>
<evidence type="ECO:0008006" key="9">
    <source>
        <dbReference type="Google" id="ProtNLM"/>
    </source>
</evidence>
<organism evidence="7 8">
    <name type="scientific">Trypanosoma theileri</name>
    <dbReference type="NCBI Taxonomy" id="67003"/>
    <lineage>
        <taxon>Eukaryota</taxon>
        <taxon>Discoba</taxon>
        <taxon>Euglenozoa</taxon>
        <taxon>Kinetoplastea</taxon>
        <taxon>Metakinetoplastina</taxon>
        <taxon>Trypanosomatida</taxon>
        <taxon>Trypanosomatidae</taxon>
        <taxon>Trypanosoma</taxon>
    </lineage>
</organism>
<evidence type="ECO:0000256" key="2">
    <source>
        <dbReference type="ARBA" id="ARBA00022692"/>
    </source>
</evidence>
<reference evidence="7 8" key="1">
    <citation type="submission" date="2017-03" db="EMBL/GenBank/DDBJ databases">
        <title>An alternative strategy for trypanosome survival in the mammalian bloodstream revealed through genome and transcriptome analysis of the ubiquitous bovine parasite Trypanosoma (Megatrypanum) theileri.</title>
        <authorList>
            <person name="Kelly S."/>
            <person name="Ivens A."/>
            <person name="Mott A."/>
            <person name="O'Neill E."/>
            <person name="Emms D."/>
            <person name="Macleod O."/>
            <person name="Voorheis P."/>
            <person name="Matthews J."/>
            <person name="Matthews K."/>
            <person name="Carrington M."/>
        </authorList>
    </citation>
    <scope>NUCLEOTIDE SEQUENCE [LARGE SCALE GENOMIC DNA]</scope>
    <source>
        <strain evidence="7">Edinburgh</strain>
    </source>
</reference>
<gene>
    <name evidence="7" type="ORF">TM35_000051750</name>
</gene>
<evidence type="ECO:0000256" key="4">
    <source>
        <dbReference type="ARBA" id="ARBA00023128"/>
    </source>
</evidence>
<evidence type="ECO:0000256" key="3">
    <source>
        <dbReference type="ARBA" id="ARBA00022989"/>
    </source>
</evidence>
<dbReference type="OrthoDB" id="413313at2759"/>
<name>A0A1X0P4V7_9TRYP</name>
<dbReference type="PANTHER" id="PTHR28234">
    <property type="entry name" value="NUCLEAR CONTROL OF ATPASE PROTEIN 2"/>
    <property type="match status" value="1"/>
</dbReference>
<accession>A0A1X0P4V7</accession>
<dbReference type="GeneID" id="39982610"/>
<comment type="caution">
    <text evidence="7">The sequence shown here is derived from an EMBL/GenBank/DDBJ whole genome shotgun (WGS) entry which is preliminary data.</text>
</comment>
<dbReference type="AlphaFoldDB" id="A0A1X0P4V7"/>
<evidence type="ECO:0000256" key="1">
    <source>
        <dbReference type="ARBA" id="ARBA00004225"/>
    </source>
</evidence>
<keyword evidence="8" id="KW-1185">Reference proteome</keyword>
<evidence type="ECO:0000313" key="7">
    <source>
        <dbReference type="EMBL" id="ORC91579.1"/>
    </source>
</evidence>
<dbReference type="PANTHER" id="PTHR28234:SF1">
    <property type="entry name" value="NUCLEAR CONTROL OF ATPASE PROTEIN 2"/>
    <property type="match status" value="1"/>
</dbReference>
<evidence type="ECO:0000256" key="5">
    <source>
        <dbReference type="ARBA" id="ARBA00023136"/>
    </source>
</evidence>
<protein>
    <recommendedName>
        <fullName evidence="9">ATP synthase regulation protein NCA2</fullName>
    </recommendedName>
</protein>
<keyword evidence="3 6" id="KW-1133">Transmembrane helix</keyword>
<dbReference type="EMBL" id="NBCO01000005">
    <property type="protein sequence ID" value="ORC91579.1"/>
    <property type="molecule type" value="Genomic_DNA"/>
</dbReference>
<dbReference type="VEuPathDB" id="TriTrypDB:TM35_000051750"/>
<dbReference type="Pfam" id="PF08637">
    <property type="entry name" value="NCA2"/>
    <property type="match status" value="1"/>
</dbReference>
<evidence type="ECO:0000313" key="8">
    <source>
        <dbReference type="Proteomes" id="UP000192257"/>
    </source>
</evidence>
<dbReference type="GO" id="GO:0005741">
    <property type="term" value="C:mitochondrial outer membrane"/>
    <property type="evidence" value="ECO:0007669"/>
    <property type="project" value="TreeGrafter"/>
</dbReference>
<keyword evidence="5 6" id="KW-0472">Membrane</keyword>
<sequence>MSHFGDETNTRDFSRRKSFTMKEKYNFSFFSFLSSPYSAAYNDSTFSSTFASALLEHARKVFLRLVHSPAVMQLMLNHRSIATEMETSAYQLNQLEDIMLLLQSIKNTKEGTGVIPHVPPYISNMLTLISSSSTDVNFIMGDELLCWLQFLLWTRYLAIFLMRRLAAIHDKIASYLLYWSWAEIHYTQSSFHLAVSYRWWKWWWRGLFRRGWTGQEQCLRSNIITHKSLLLRYLRVVVRSLGALYGLVDHMNAYVASMADMAADVYMSNADSETAVSRPALGSPLTDHQLVEERLLRNIRAVVASSVSQLSNIIRLPTVPLSDVSFSNPCGDIPFLFSHAGDSLFFDVGPKPAGENATHLQMFTTATLTDTLQLLTETAELACEHTTSLQESIQINHIPPSPIRWRRLLFIGCTIPALVWMYGKSMEELRRTAATARGVFRGMLENYVVIPLREIRRSLFGGRPGVVERRRTLEMEMASVANIIRDYHEDYYPNSSEAELRELRENTFAHLRTGVVADDAGFALINRHYEAALRHPFRSALFGNLLRLMLIQLTYQQLEVMRVVNGTDEVLEGNDLNFKFMAMVPLCALLGGVMLIALQKRRAKLRPVNRQLKLYWRAVHRVVTVPLETMEELHPLPSAAFTVGDTADVQSSVSKNPDAVHTMETRVGTKLNSYDQGMLLLLTHHMRRLAMEYHTGYRHLREFLEDLDDLESVQCSRQQRLLTLDRMQRIHRFLS</sequence>
<dbReference type="Proteomes" id="UP000192257">
    <property type="component" value="Unassembled WGS sequence"/>
</dbReference>
<dbReference type="InterPro" id="IPR013946">
    <property type="entry name" value="NCA2-like"/>
</dbReference>
<feature type="transmembrane region" description="Helical" evidence="6">
    <location>
        <begin position="578"/>
        <end position="598"/>
    </location>
</feature>